<sequence length="267" mass="29570">MDKLSHAQSELREMDALAAENSPIHRIHPLCKLLVTILYIVVVVSFPKYDFTRLIVMVLYPVLLFQAAGIPVHVCFYKLRIVLPLVCAVGLVNPFLDHTPVMQLGSVVITGGVVSMVTLMLKGVFSLMASFLLIATTPMDSLCAALRKLHVPVILTTLLLLTYRYIGVMIEELSVMSQAYSLRAPGQKGIHISAWGSFLGQMLLRSMDRGEELYNSMMLRGFHGDFFYVNVPPLKISGIVYTAVCTGAFFCARYFDITQLLGSLFAG</sequence>
<feature type="transmembrane region" description="Helical" evidence="6">
    <location>
        <begin position="108"/>
        <end position="137"/>
    </location>
</feature>
<dbReference type="InterPro" id="IPR051611">
    <property type="entry name" value="ECF_transporter_component"/>
</dbReference>
<dbReference type="InterPro" id="IPR003339">
    <property type="entry name" value="ABC/ECF_trnsptr_transmembrane"/>
</dbReference>
<gene>
    <name evidence="7" type="primary">cbiQ</name>
    <name evidence="7" type="ORF">QJ036_02440</name>
</gene>
<keyword evidence="8" id="KW-1185">Reference proteome</keyword>
<dbReference type="AlphaFoldDB" id="A0AAP4BAL2"/>
<dbReference type="Pfam" id="PF02361">
    <property type="entry name" value="CbiQ"/>
    <property type="match status" value="1"/>
</dbReference>
<evidence type="ECO:0000256" key="2">
    <source>
        <dbReference type="ARBA" id="ARBA00022475"/>
    </source>
</evidence>
<keyword evidence="2" id="KW-1003">Cell membrane</keyword>
<proteinExistence type="predicted"/>
<dbReference type="GO" id="GO:0043190">
    <property type="term" value="C:ATP-binding cassette (ABC) transporter complex"/>
    <property type="evidence" value="ECO:0007669"/>
    <property type="project" value="InterPro"/>
</dbReference>
<evidence type="ECO:0000256" key="5">
    <source>
        <dbReference type="ARBA" id="ARBA00023136"/>
    </source>
</evidence>
<dbReference type="PANTHER" id="PTHR34857:SF2">
    <property type="entry name" value="SLL0384 PROTEIN"/>
    <property type="match status" value="1"/>
</dbReference>
<keyword evidence="5 6" id="KW-0472">Membrane</keyword>
<evidence type="ECO:0000256" key="1">
    <source>
        <dbReference type="ARBA" id="ARBA00004651"/>
    </source>
</evidence>
<keyword evidence="3 6" id="KW-0812">Transmembrane</keyword>
<evidence type="ECO:0000256" key="3">
    <source>
        <dbReference type="ARBA" id="ARBA00022692"/>
    </source>
</evidence>
<name>A0AAP4BAL2_9FIRM</name>
<evidence type="ECO:0000256" key="6">
    <source>
        <dbReference type="SAM" id="Phobius"/>
    </source>
</evidence>
<comment type="caution">
    <text evidence="7">The sequence shown here is derived from an EMBL/GenBank/DDBJ whole genome shotgun (WGS) entry which is preliminary data.</text>
</comment>
<reference evidence="7 8" key="1">
    <citation type="submission" date="2023-05" db="EMBL/GenBank/DDBJ databases">
        <title>[ruminococcus] sp. nov., isolated from a pig farm feces dump.</title>
        <authorList>
            <person name="Chang Y.-H."/>
        </authorList>
    </citation>
    <scope>NUCLEOTIDE SEQUENCE [LARGE SCALE GENOMIC DNA]</scope>
    <source>
        <strain evidence="7 8">YH-rum2234</strain>
    </source>
</reference>
<dbReference type="GO" id="GO:0006824">
    <property type="term" value="P:cobalt ion transport"/>
    <property type="evidence" value="ECO:0007669"/>
    <property type="project" value="InterPro"/>
</dbReference>
<evidence type="ECO:0000313" key="7">
    <source>
        <dbReference type="EMBL" id="MDI9241338.1"/>
    </source>
</evidence>
<dbReference type="InterPro" id="IPR012809">
    <property type="entry name" value="ECF_CbiQ"/>
</dbReference>
<dbReference type="RefSeq" id="WP_283229847.1">
    <property type="nucleotide sequence ID" value="NZ_JASGBQ010000002.1"/>
</dbReference>
<comment type="subcellular location">
    <subcellularLocation>
        <location evidence="1">Cell membrane</location>
        <topology evidence="1">Multi-pass membrane protein</topology>
    </subcellularLocation>
</comment>
<feature type="transmembrane region" description="Helical" evidence="6">
    <location>
        <begin position="149"/>
        <end position="166"/>
    </location>
</feature>
<protein>
    <submittedName>
        <fullName evidence="7">Cobalt ECF transporter T component CbiQ</fullName>
    </submittedName>
</protein>
<feature type="transmembrane region" description="Helical" evidence="6">
    <location>
        <begin position="30"/>
        <end position="47"/>
    </location>
</feature>
<dbReference type="CDD" id="cd16914">
    <property type="entry name" value="EcfT"/>
    <property type="match status" value="1"/>
</dbReference>
<feature type="transmembrane region" description="Helical" evidence="6">
    <location>
        <begin position="53"/>
        <end position="72"/>
    </location>
</feature>
<keyword evidence="4 6" id="KW-1133">Transmembrane helix</keyword>
<accession>A0AAP4BAL2</accession>
<evidence type="ECO:0000313" key="8">
    <source>
        <dbReference type="Proteomes" id="UP001300383"/>
    </source>
</evidence>
<dbReference type="PANTHER" id="PTHR34857">
    <property type="entry name" value="SLL0384 PROTEIN"/>
    <property type="match status" value="1"/>
</dbReference>
<dbReference type="EMBL" id="JASGBQ010000002">
    <property type="protein sequence ID" value="MDI9241338.1"/>
    <property type="molecule type" value="Genomic_DNA"/>
</dbReference>
<evidence type="ECO:0000256" key="4">
    <source>
        <dbReference type="ARBA" id="ARBA00022989"/>
    </source>
</evidence>
<feature type="transmembrane region" description="Helical" evidence="6">
    <location>
        <begin position="79"/>
        <end position="96"/>
    </location>
</feature>
<organism evidence="7 8">
    <name type="scientific">Fusibacillus kribbianus</name>
    <dbReference type="NCBI Taxonomy" id="3044208"/>
    <lineage>
        <taxon>Bacteria</taxon>
        <taxon>Bacillati</taxon>
        <taxon>Bacillota</taxon>
        <taxon>Clostridia</taxon>
        <taxon>Lachnospirales</taxon>
        <taxon>Lachnospiraceae</taxon>
        <taxon>Fusibacillus</taxon>
    </lineage>
</organism>
<dbReference type="Proteomes" id="UP001300383">
    <property type="component" value="Unassembled WGS sequence"/>
</dbReference>
<dbReference type="NCBIfam" id="TIGR02454">
    <property type="entry name" value="ECF_T_CbiQ"/>
    <property type="match status" value="1"/>
</dbReference>
<feature type="transmembrane region" description="Helical" evidence="6">
    <location>
        <begin position="236"/>
        <end position="255"/>
    </location>
</feature>